<reference evidence="1 2" key="1">
    <citation type="journal article" date="2022" name="Hortic Res">
        <title>A haplotype resolved chromosomal level avocado genome allows analysis of novel avocado genes.</title>
        <authorList>
            <person name="Nath O."/>
            <person name="Fletcher S.J."/>
            <person name="Hayward A."/>
            <person name="Shaw L.M."/>
            <person name="Masouleh A.K."/>
            <person name="Furtado A."/>
            <person name="Henry R.J."/>
            <person name="Mitter N."/>
        </authorList>
    </citation>
    <scope>NUCLEOTIDE SEQUENCE [LARGE SCALE GENOMIC DNA]</scope>
    <source>
        <strain evidence="2">cv. Hass</strain>
    </source>
</reference>
<keyword evidence="2" id="KW-1185">Reference proteome</keyword>
<protein>
    <submittedName>
        <fullName evidence="1">Uncharacterized protein</fullName>
    </submittedName>
</protein>
<evidence type="ECO:0000313" key="2">
    <source>
        <dbReference type="Proteomes" id="UP001234297"/>
    </source>
</evidence>
<name>A0ACC2MSV0_PERAE</name>
<gene>
    <name evidence="1" type="ORF">MRB53_001797</name>
</gene>
<comment type="caution">
    <text evidence="1">The sequence shown here is derived from an EMBL/GenBank/DDBJ whole genome shotgun (WGS) entry which is preliminary data.</text>
</comment>
<evidence type="ECO:0000313" key="1">
    <source>
        <dbReference type="EMBL" id="KAJ8648774.1"/>
    </source>
</evidence>
<accession>A0ACC2MSV0</accession>
<sequence length="365" mass="41627">MPVKKQHRTRTLSLSLQLTKENLNLPAEEEENKDRMDMGSITIPDPLPSPTQDSEKLRKAFQGLGTDEQAIIDILGHRNANQRMRISQAYQQLYNQSLIDSLHSELSGDFGKAVIMWATDPPERDAKLAKEALRRKGLKHLSVIIEIACASSPHHLIAVRQAYCFHYNCSLEEDITLHVAQPLRKVLVAMVSSYRYEREEVDETLAKSEAVTLHDSIEKKKLDHEHVIWILSTRNKFQLKATFNCYRQCYGKAIDQDIKDRSRSDYASLLRTVICCIDSPEKHFAEVVKASVQGLGTDEDSLTRAIVTRAEIDLVKVKEEYKKLYKTSLTDDVVGDTSGDYKNFLVTLIGDGEQHGRRGWFEYFS</sequence>
<organism evidence="1 2">
    <name type="scientific">Persea americana</name>
    <name type="common">Avocado</name>
    <dbReference type="NCBI Taxonomy" id="3435"/>
    <lineage>
        <taxon>Eukaryota</taxon>
        <taxon>Viridiplantae</taxon>
        <taxon>Streptophyta</taxon>
        <taxon>Embryophyta</taxon>
        <taxon>Tracheophyta</taxon>
        <taxon>Spermatophyta</taxon>
        <taxon>Magnoliopsida</taxon>
        <taxon>Magnoliidae</taxon>
        <taxon>Laurales</taxon>
        <taxon>Lauraceae</taxon>
        <taxon>Persea</taxon>
    </lineage>
</organism>
<dbReference type="EMBL" id="CM056809">
    <property type="protein sequence ID" value="KAJ8648774.1"/>
    <property type="molecule type" value="Genomic_DNA"/>
</dbReference>
<proteinExistence type="predicted"/>
<dbReference type="Proteomes" id="UP001234297">
    <property type="component" value="Chromosome 1"/>
</dbReference>